<evidence type="ECO:0000313" key="11">
    <source>
        <dbReference type="EMBL" id="TWT66809.1"/>
    </source>
</evidence>
<organism evidence="11 12">
    <name type="scientific">Posidoniimonas polymericola</name>
    <dbReference type="NCBI Taxonomy" id="2528002"/>
    <lineage>
        <taxon>Bacteria</taxon>
        <taxon>Pseudomonadati</taxon>
        <taxon>Planctomycetota</taxon>
        <taxon>Planctomycetia</taxon>
        <taxon>Pirellulales</taxon>
        <taxon>Lacipirellulaceae</taxon>
        <taxon>Posidoniimonas</taxon>
    </lineage>
</organism>
<comment type="pathway">
    <text evidence="9">Protein modification; lipoprotein biosynthesis (signal peptide cleavage).</text>
</comment>
<comment type="similarity">
    <text evidence="1 9 10">Belongs to the peptidase A8 family.</text>
</comment>
<dbReference type="UniPathway" id="UPA00665"/>
<sequence length="189" mass="20388">MPVVPPSRIVLFVVLAVLATLADLASKQLAFSQMAPHQEAWLLPDYAGFQLALNEGGLFGMGQGGQLWLAGFSVIAAVAIVVWLFAYKAAADKILCVTLSFVMGGILGNLFDRLGLHGLAWGPFDPARAGQPVYAVRDFILLCWNYSNPSQRLIWPNFNVADSFLVVGAGVLFLRAMLTPDGEKPPVKD</sequence>
<dbReference type="PRINTS" id="PR00781">
    <property type="entry name" value="LIPOSIGPTASE"/>
</dbReference>
<feature type="transmembrane region" description="Helical" evidence="9">
    <location>
        <begin position="94"/>
        <end position="111"/>
    </location>
</feature>
<feature type="active site" evidence="9">
    <location>
        <position position="162"/>
    </location>
</feature>
<gene>
    <name evidence="9 11" type="primary">lspA</name>
    <name evidence="11" type="ORF">Pla123a_45070</name>
</gene>
<evidence type="ECO:0000256" key="4">
    <source>
        <dbReference type="ARBA" id="ARBA00022692"/>
    </source>
</evidence>
<evidence type="ECO:0000256" key="9">
    <source>
        <dbReference type="HAMAP-Rule" id="MF_00161"/>
    </source>
</evidence>
<accession>A0A5C5XWF0</accession>
<evidence type="ECO:0000256" key="3">
    <source>
        <dbReference type="ARBA" id="ARBA00022670"/>
    </source>
</evidence>
<keyword evidence="8 9" id="KW-0472">Membrane</keyword>
<proteinExistence type="inferred from homology"/>
<feature type="active site" evidence="9">
    <location>
        <position position="138"/>
    </location>
</feature>
<comment type="function">
    <text evidence="9">This protein specifically catalyzes the removal of signal peptides from prolipoproteins.</text>
</comment>
<comment type="caution">
    <text evidence="11">The sequence shown here is derived from an EMBL/GenBank/DDBJ whole genome shotgun (WGS) entry which is preliminary data.</text>
</comment>
<comment type="catalytic activity">
    <reaction evidence="9">
        <text>Release of signal peptides from bacterial membrane prolipoproteins. Hydrolyzes -Xaa-Yaa-Zaa-|-(S,diacylglyceryl)Cys-, in which Xaa is hydrophobic (preferably Leu), and Yaa (Ala or Ser) and Zaa (Gly or Ala) have small, neutral side chains.</text>
        <dbReference type="EC" id="3.4.23.36"/>
    </reaction>
</comment>
<keyword evidence="5 9" id="KW-0064">Aspartyl protease</keyword>
<keyword evidence="7 9" id="KW-1133">Transmembrane helix</keyword>
<dbReference type="EMBL" id="SJPO01000014">
    <property type="protein sequence ID" value="TWT66809.1"/>
    <property type="molecule type" value="Genomic_DNA"/>
</dbReference>
<reference evidence="11 12" key="1">
    <citation type="submission" date="2019-02" db="EMBL/GenBank/DDBJ databases">
        <title>Deep-cultivation of Planctomycetes and their phenomic and genomic characterization uncovers novel biology.</title>
        <authorList>
            <person name="Wiegand S."/>
            <person name="Jogler M."/>
            <person name="Boedeker C."/>
            <person name="Pinto D."/>
            <person name="Vollmers J."/>
            <person name="Rivas-Marin E."/>
            <person name="Kohn T."/>
            <person name="Peeters S.H."/>
            <person name="Heuer A."/>
            <person name="Rast P."/>
            <person name="Oberbeckmann S."/>
            <person name="Bunk B."/>
            <person name="Jeske O."/>
            <person name="Meyerdierks A."/>
            <person name="Storesund J.E."/>
            <person name="Kallscheuer N."/>
            <person name="Luecker S."/>
            <person name="Lage O.M."/>
            <person name="Pohl T."/>
            <person name="Merkel B.J."/>
            <person name="Hornburger P."/>
            <person name="Mueller R.-W."/>
            <person name="Bruemmer F."/>
            <person name="Labrenz M."/>
            <person name="Spormann A.M."/>
            <person name="Op Den Camp H."/>
            <person name="Overmann J."/>
            <person name="Amann R."/>
            <person name="Jetten M.S.M."/>
            <person name="Mascher T."/>
            <person name="Medema M.H."/>
            <person name="Devos D.P."/>
            <person name="Kaster A.-K."/>
            <person name="Ovreas L."/>
            <person name="Rohde M."/>
            <person name="Galperin M.Y."/>
            <person name="Jogler C."/>
        </authorList>
    </citation>
    <scope>NUCLEOTIDE SEQUENCE [LARGE SCALE GENOMIC DNA]</scope>
    <source>
        <strain evidence="11 12">Pla123a</strain>
    </source>
</reference>
<feature type="transmembrane region" description="Helical" evidence="9">
    <location>
        <begin position="154"/>
        <end position="174"/>
    </location>
</feature>
<evidence type="ECO:0000313" key="12">
    <source>
        <dbReference type="Proteomes" id="UP000318478"/>
    </source>
</evidence>
<evidence type="ECO:0000256" key="5">
    <source>
        <dbReference type="ARBA" id="ARBA00022750"/>
    </source>
</evidence>
<evidence type="ECO:0000256" key="7">
    <source>
        <dbReference type="ARBA" id="ARBA00022989"/>
    </source>
</evidence>
<dbReference type="InterPro" id="IPR001872">
    <property type="entry name" value="Peptidase_A8"/>
</dbReference>
<dbReference type="PANTHER" id="PTHR33695:SF1">
    <property type="entry name" value="LIPOPROTEIN SIGNAL PEPTIDASE"/>
    <property type="match status" value="1"/>
</dbReference>
<name>A0A5C5XWF0_9BACT</name>
<evidence type="ECO:0000256" key="10">
    <source>
        <dbReference type="RuleBase" id="RU004181"/>
    </source>
</evidence>
<dbReference type="HAMAP" id="MF_00161">
    <property type="entry name" value="LspA"/>
    <property type="match status" value="1"/>
</dbReference>
<dbReference type="GO" id="GO:0004190">
    <property type="term" value="F:aspartic-type endopeptidase activity"/>
    <property type="evidence" value="ECO:0007669"/>
    <property type="project" value="UniProtKB-UniRule"/>
</dbReference>
<dbReference type="Pfam" id="PF01252">
    <property type="entry name" value="Peptidase_A8"/>
    <property type="match status" value="1"/>
</dbReference>
<dbReference type="Proteomes" id="UP000318478">
    <property type="component" value="Unassembled WGS sequence"/>
</dbReference>
<keyword evidence="2 9" id="KW-1003">Cell membrane</keyword>
<evidence type="ECO:0000256" key="1">
    <source>
        <dbReference type="ARBA" id="ARBA00006139"/>
    </source>
</evidence>
<comment type="caution">
    <text evidence="9">Lacks conserved residue(s) required for the propagation of feature annotation.</text>
</comment>
<dbReference type="EC" id="3.4.23.36" evidence="9"/>
<protein>
    <recommendedName>
        <fullName evidence="9">Lipoprotein signal peptidase</fullName>
        <ecNumber evidence="9">3.4.23.36</ecNumber>
    </recommendedName>
    <alternativeName>
        <fullName evidence="9">Prolipoprotein signal peptidase</fullName>
    </alternativeName>
    <alternativeName>
        <fullName evidence="9">Signal peptidase II</fullName>
        <shortName evidence="9">SPase II</shortName>
    </alternativeName>
</protein>
<dbReference type="PANTHER" id="PTHR33695">
    <property type="entry name" value="LIPOPROTEIN SIGNAL PEPTIDASE"/>
    <property type="match status" value="1"/>
</dbReference>
<dbReference type="GO" id="GO:0006508">
    <property type="term" value="P:proteolysis"/>
    <property type="evidence" value="ECO:0007669"/>
    <property type="project" value="UniProtKB-KW"/>
</dbReference>
<comment type="subcellular location">
    <subcellularLocation>
        <location evidence="9">Cell membrane</location>
        <topology evidence="9">Multi-pass membrane protein</topology>
    </subcellularLocation>
</comment>
<keyword evidence="3 9" id="KW-0645">Protease</keyword>
<dbReference type="AlphaFoldDB" id="A0A5C5XWF0"/>
<evidence type="ECO:0000256" key="2">
    <source>
        <dbReference type="ARBA" id="ARBA00022475"/>
    </source>
</evidence>
<evidence type="ECO:0000256" key="8">
    <source>
        <dbReference type="ARBA" id="ARBA00023136"/>
    </source>
</evidence>
<dbReference type="GO" id="GO:0005886">
    <property type="term" value="C:plasma membrane"/>
    <property type="evidence" value="ECO:0007669"/>
    <property type="project" value="UniProtKB-SubCell"/>
</dbReference>
<keyword evidence="6 9" id="KW-0378">Hydrolase</keyword>
<evidence type="ECO:0000256" key="6">
    <source>
        <dbReference type="ARBA" id="ARBA00022801"/>
    </source>
</evidence>
<keyword evidence="12" id="KW-1185">Reference proteome</keyword>
<keyword evidence="4 9" id="KW-0812">Transmembrane</keyword>
<keyword evidence="11" id="KW-0449">Lipoprotein</keyword>
<feature type="transmembrane region" description="Helical" evidence="9">
    <location>
        <begin position="67"/>
        <end position="87"/>
    </location>
</feature>